<dbReference type="SUPFAM" id="SSF48371">
    <property type="entry name" value="ARM repeat"/>
    <property type="match status" value="1"/>
</dbReference>
<dbReference type="InterPro" id="IPR016024">
    <property type="entry name" value="ARM-type_fold"/>
</dbReference>
<keyword evidence="2" id="KW-1185">Reference proteome</keyword>
<evidence type="ECO:0000313" key="2">
    <source>
        <dbReference type="Proteomes" id="UP001332243"/>
    </source>
</evidence>
<comment type="caution">
    <text evidence="1">The sequence shown here is derived from an EMBL/GenBank/DDBJ whole genome shotgun (WGS) entry which is preliminary data.</text>
</comment>
<dbReference type="Gene3D" id="1.25.10.10">
    <property type="entry name" value="Leucine-rich Repeat Variant"/>
    <property type="match status" value="1"/>
</dbReference>
<dbReference type="EMBL" id="JAZGQK010000003">
    <property type="protein sequence ID" value="MEE6257655.1"/>
    <property type="molecule type" value="Genomic_DNA"/>
</dbReference>
<protein>
    <submittedName>
        <fullName evidence="1">HEAT repeat domain-containing protein</fullName>
    </submittedName>
</protein>
<organism evidence="1 2">
    <name type="scientific">Plantactinospora sonchi</name>
    <dbReference type="NCBI Taxonomy" id="1544735"/>
    <lineage>
        <taxon>Bacteria</taxon>
        <taxon>Bacillati</taxon>
        <taxon>Actinomycetota</taxon>
        <taxon>Actinomycetes</taxon>
        <taxon>Micromonosporales</taxon>
        <taxon>Micromonosporaceae</taxon>
        <taxon>Plantactinospora</taxon>
    </lineage>
</organism>
<sequence>MLLDELDRVPWAELRHAYGTADDVPELLRRVAGPDEEDAVQALYELRASVLHQGNVCSATAPVVPFLGALLADPATTFPDGIAHLLGDMADIVDPDNPVLAALRAAVTAEVDRLLPLLTAAEPWTRLTAVFALGHCPGRAGDILPALHHRWAGEADPQVRGGLVISATALDPDTALLGEALAEDQPAPVRAAAALAAARRAGPWPGTPAVAAVRAGWTDGDPWFDRSSDVDGYTVGPYLWNWDPIEDLLDRLGPADRPDVVAALLASTDPAVREKAAQYAEPAPAD</sequence>
<evidence type="ECO:0000313" key="1">
    <source>
        <dbReference type="EMBL" id="MEE6257655.1"/>
    </source>
</evidence>
<dbReference type="Pfam" id="PF13646">
    <property type="entry name" value="HEAT_2"/>
    <property type="match status" value="1"/>
</dbReference>
<proteinExistence type="predicted"/>
<dbReference type="RefSeq" id="WP_331212776.1">
    <property type="nucleotide sequence ID" value="NZ_JAZGQK010000003.1"/>
</dbReference>
<dbReference type="Proteomes" id="UP001332243">
    <property type="component" value="Unassembled WGS sequence"/>
</dbReference>
<reference evidence="1 2" key="1">
    <citation type="submission" date="2024-01" db="EMBL/GenBank/DDBJ databases">
        <title>Genome insights into Plantactinospora sonchi sp. nov.</title>
        <authorList>
            <person name="Wang L."/>
        </authorList>
    </citation>
    <scope>NUCLEOTIDE SEQUENCE [LARGE SCALE GENOMIC DNA]</scope>
    <source>
        <strain evidence="1 2">NEAU-QY2</strain>
    </source>
</reference>
<gene>
    <name evidence="1" type="ORF">V1633_04010</name>
</gene>
<accession>A0ABU7RMC4</accession>
<dbReference type="InterPro" id="IPR011989">
    <property type="entry name" value="ARM-like"/>
</dbReference>
<name>A0ABU7RMC4_9ACTN</name>